<evidence type="ECO:0000313" key="3">
    <source>
        <dbReference type="Proteomes" id="UP000705508"/>
    </source>
</evidence>
<feature type="transmembrane region" description="Helical" evidence="1">
    <location>
        <begin position="105"/>
        <end position="126"/>
    </location>
</feature>
<dbReference type="RefSeq" id="WP_204905888.1">
    <property type="nucleotide sequence ID" value="NZ_JACJKS010000004.1"/>
</dbReference>
<organism evidence="2 3">
    <name type="scientific">Mordavella massiliensis</name>
    <dbReference type="NCBI Taxonomy" id="1871024"/>
    <lineage>
        <taxon>Bacteria</taxon>
        <taxon>Bacillati</taxon>
        <taxon>Bacillota</taxon>
        <taxon>Clostridia</taxon>
        <taxon>Eubacteriales</taxon>
        <taxon>Clostridiaceae</taxon>
        <taxon>Mordavella</taxon>
    </lineage>
</organism>
<proteinExistence type="predicted"/>
<dbReference type="AlphaFoldDB" id="A0A938XAC0"/>
<reference evidence="2" key="2">
    <citation type="journal article" date="2021" name="Sci. Rep.">
        <title>The distribution of antibiotic resistance genes in chicken gut microbiota commensals.</title>
        <authorList>
            <person name="Juricova H."/>
            <person name="Matiasovicova J."/>
            <person name="Kubasova T."/>
            <person name="Cejkova D."/>
            <person name="Rychlik I."/>
        </authorList>
    </citation>
    <scope>NUCLEOTIDE SEQUENCE</scope>
    <source>
        <strain evidence="2">An582</strain>
    </source>
</reference>
<keyword evidence="1" id="KW-0812">Transmembrane</keyword>
<feature type="transmembrane region" description="Helical" evidence="1">
    <location>
        <begin position="16"/>
        <end position="35"/>
    </location>
</feature>
<gene>
    <name evidence="2" type="ORF">H6A20_04045</name>
</gene>
<keyword evidence="1" id="KW-0472">Membrane</keyword>
<accession>A0A938XAC0</accession>
<comment type="caution">
    <text evidence="2">The sequence shown here is derived from an EMBL/GenBank/DDBJ whole genome shotgun (WGS) entry which is preliminary data.</text>
</comment>
<evidence type="ECO:0000256" key="1">
    <source>
        <dbReference type="SAM" id="Phobius"/>
    </source>
</evidence>
<feature type="transmembrane region" description="Helical" evidence="1">
    <location>
        <begin position="195"/>
        <end position="219"/>
    </location>
</feature>
<sequence length="274" mass="29947">MLGKLIKYDLKSTTKFLLIIHLFLVAASVFGRVFITGRLDFEMEGVNELLLTLTFVLFIIVFVGVSYGTYIVIAVRFYKNLFSDEGYLTNTLPVTRGMHLLAKTLSGGIWAVIDMFLIFVSTWILLSIPLLTDTIGAHWDEFIRLLGFGGQGDFNLFLAHLTLVSIVGGFCSVISIEASVIFGQLFNSHKVLGAVVSYFAITVVLSVVSTVVMSMTGVLGENLAVSNASPDSMTFSFAGYMTDLLNATLGLSVATAVILYIASFFILKKRINLS</sequence>
<feature type="transmembrane region" description="Helical" evidence="1">
    <location>
        <begin position="244"/>
        <end position="267"/>
    </location>
</feature>
<protein>
    <submittedName>
        <fullName evidence="2">Uncharacterized protein</fullName>
    </submittedName>
</protein>
<feature type="transmembrane region" description="Helical" evidence="1">
    <location>
        <begin position="55"/>
        <end position="78"/>
    </location>
</feature>
<name>A0A938XAC0_9CLOT</name>
<dbReference type="EMBL" id="JACJKS010000004">
    <property type="protein sequence ID" value="MBM6947838.1"/>
    <property type="molecule type" value="Genomic_DNA"/>
</dbReference>
<keyword evidence="1" id="KW-1133">Transmembrane helix</keyword>
<feature type="transmembrane region" description="Helical" evidence="1">
    <location>
        <begin position="157"/>
        <end position="183"/>
    </location>
</feature>
<evidence type="ECO:0000313" key="2">
    <source>
        <dbReference type="EMBL" id="MBM6947838.1"/>
    </source>
</evidence>
<dbReference type="Proteomes" id="UP000705508">
    <property type="component" value="Unassembled WGS sequence"/>
</dbReference>
<reference evidence="2" key="1">
    <citation type="submission" date="2020-08" db="EMBL/GenBank/DDBJ databases">
        <authorList>
            <person name="Cejkova D."/>
            <person name="Kubasova T."/>
            <person name="Jahodarova E."/>
            <person name="Rychlik I."/>
        </authorList>
    </citation>
    <scope>NUCLEOTIDE SEQUENCE</scope>
    <source>
        <strain evidence="2">An582</strain>
    </source>
</reference>